<name>A0A370TA20_9HELO</name>
<gene>
    <name evidence="1" type="ORF">BP5553_10008</name>
</gene>
<sequence>MSNLAGDVNGLIGVAEPIKFTFIVRRDEGEGIWRRQFKPKMEADKEEHPMKRWIKDSPTANTLLRGNIFKAYEGPTLPEPGFIVSRTATWQDQLQMQVRHVYAADLENQFAKCTEEECNRLGIKDVFIIRVGSLGIERSKYTSKTLPKLVLDNMRQVENDDALKFISHKYLHDLGMTADKSRKSGDKRFTNRCQNISLHEAMWNKFEAEKYTNDDYANLYTTLHSVVRCPHDDTINISDINPIVKILMIDTLLLAQVICLTSAQAIRFTFHTLVPEFTFLILDDGAKRRADVTMAICGAFKYRVVFENGDIKQLGTYAASADNKEF</sequence>
<evidence type="ECO:0000313" key="2">
    <source>
        <dbReference type="Proteomes" id="UP000254866"/>
    </source>
</evidence>
<dbReference type="AlphaFoldDB" id="A0A370TA20"/>
<comment type="caution">
    <text evidence="1">The sequence shown here is derived from an EMBL/GenBank/DDBJ whole genome shotgun (WGS) entry which is preliminary data.</text>
</comment>
<evidence type="ECO:0000313" key="1">
    <source>
        <dbReference type="EMBL" id="RDL30663.1"/>
    </source>
</evidence>
<dbReference type="Proteomes" id="UP000254866">
    <property type="component" value="Unassembled WGS sequence"/>
</dbReference>
<organism evidence="1 2">
    <name type="scientific">Venustampulla echinocandica</name>
    <dbReference type="NCBI Taxonomy" id="2656787"/>
    <lineage>
        <taxon>Eukaryota</taxon>
        <taxon>Fungi</taxon>
        <taxon>Dikarya</taxon>
        <taxon>Ascomycota</taxon>
        <taxon>Pezizomycotina</taxon>
        <taxon>Leotiomycetes</taxon>
        <taxon>Helotiales</taxon>
        <taxon>Pleuroascaceae</taxon>
        <taxon>Venustampulla</taxon>
    </lineage>
</organism>
<dbReference type="GeneID" id="43602857"/>
<dbReference type="EMBL" id="NPIC01000014">
    <property type="protein sequence ID" value="RDL30663.1"/>
    <property type="molecule type" value="Genomic_DNA"/>
</dbReference>
<dbReference type="RefSeq" id="XP_031865039.1">
    <property type="nucleotide sequence ID" value="XM_032018631.1"/>
</dbReference>
<protein>
    <submittedName>
        <fullName evidence="1">Uncharacterized protein</fullName>
    </submittedName>
</protein>
<proteinExistence type="predicted"/>
<reference evidence="1 2" key="1">
    <citation type="journal article" date="2018" name="IMA Fungus">
        <title>IMA Genome-F 9: Draft genome sequence of Annulohypoxylon stygium, Aspergillus mulundensis, Berkeleyomyces basicola (syn. Thielaviopsis basicola), Ceratocystis smalleyi, two Cercospora beticola strains, Coleophoma cylindrospora, Fusarium fracticaudum, Phialophora cf. hyalina, and Morchella septimelata.</title>
        <authorList>
            <person name="Wingfield B.D."/>
            <person name="Bills G.F."/>
            <person name="Dong Y."/>
            <person name="Huang W."/>
            <person name="Nel W.J."/>
            <person name="Swalarsk-Parry B.S."/>
            <person name="Vaghefi N."/>
            <person name="Wilken P.M."/>
            <person name="An Z."/>
            <person name="de Beer Z.W."/>
            <person name="De Vos L."/>
            <person name="Chen L."/>
            <person name="Duong T.A."/>
            <person name="Gao Y."/>
            <person name="Hammerbacher A."/>
            <person name="Kikkert J.R."/>
            <person name="Li Y."/>
            <person name="Li H."/>
            <person name="Li K."/>
            <person name="Li Q."/>
            <person name="Liu X."/>
            <person name="Ma X."/>
            <person name="Naidoo K."/>
            <person name="Pethybridge S.J."/>
            <person name="Sun J."/>
            <person name="Steenkamp E.T."/>
            <person name="van der Nest M.A."/>
            <person name="van Wyk S."/>
            <person name="Wingfield M.J."/>
            <person name="Xiong C."/>
            <person name="Yue Q."/>
            <person name="Zhang X."/>
        </authorList>
    </citation>
    <scope>NUCLEOTIDE SEQUENCE [LARGE SCALE GENOMIC DNA]</scope>
    <source>
        <strain evidence="1 2">BP 5553</strain>
    </source>
</reference>
<accession>A0A370TA20</accession>
<keyword evidence="2" id="KW-1185">Reference proteome</keyword>